<dbReference type="AlphaFoldDB" id="A0A810QBL5"/>
<evidence type="ECO:0000259" key="11">
    <source>
        <dbReference type="Pfam" id="PF12849"/>
    </source>
</evidence>
<feature type="compositionally biased region" description="Polar residues" evidence="9">
    <location>
        <begin position="40"/>
        <end position="51"/>
    </location>
</feature>
<evidence type="ECO:0000256" key="7">
    <source>
        <dbReference type="ARBA" id="ARBA00023139"/>
    </source>
</evidence>
<comment type="subcellular location">
    <subcellularLocation>
        <location evidence="2">Cell membrane</location>
        <topology evidence="2">Lipid-anchor</topology>
    </subcellularLocation>
</comment>
<keyword evidence="13" id="KW-1185">Reference proteome</keyword>
<feature type="region of interest" description="Disordered" evidence="9">
    <location>
        <begin position="25"/>
        <end position="51"/>
    </location>
</feature>
<dbReference type="PANTHER" id="PTHR30570">
    <property type="entry name" value="PERIPLASMIC PHOSPHATE BINDING COMPONENT OF PHOSPHATE ABC TRANSPORTER"/>
    <property type="match status" value="1"/>
</dbReference>
<dbReference type="PROSITE" id="PS51257">
    <property type="entry name" value="PROKAR_LIPOPROTEIN"/>
    <property type="match status" value="1"/>
</dbReference>
<dbReference type="InterPro" id="IPR024370">
    <property type="entry name" value="PBP_domain"/>
</dbReference>
<evidence type="ECO:0000256" key="2">
    <source>
        <dbReference type="ARBA" id="ARBA00004193"/>
    </source>
</evidence>
<reference evidence="12" key="1">
    <citation type="submission" date="2020-09" db="EMBL/GenBank/DDBJ databases">
        <title>New species isolated from human feces.</title>
        <authorList>
            <person name="Kitahara M."/>
            <person name="Shigeno Y."/>
            <person name="Shime M."/>
            <person name="Matsumoto Y."/>
            <person name="Nakamura S."/>
            <person name="Motooka D."/>
            <person name="Fukuoka S."/>
            <person name="Nishikawa H."/>
            <person name="Benno Y."/>
        </authorList>
    </citation>
    <scope>NUCLEOTIDE SEQUENCE</scope>
    <source>
        <strain evidence="12">MM59</strain>
    </source>
</reference>
<comment type="subunit">
    <text evidence="4">The complex is composed of two ATP-binding proteins (PstB), two transmembrane proteins (PstC and PstA) and a solute-binding protein (PstS).</text>
</comment>
<name>A0A810QBL5_9FIRM</name>
<feature type="signal peptide" evidence="10">
    <location>
        <begin position="1"/>
        <end position="19"/>
    </location>
</feature>
<evidence type="ECO:0000256" key="9">
    <source>
        <dbReference type="SAM" id="MobiDB-lite"/>
    </source>
</evidence>
<evidence type="ECO:0000256" key="8">
    <source>
        <dbReference type="ARBA" id="ARBA00023288"/>
    </source>
</evidence>
<proteinExistence type="inferred from homology"/>
<evidence type="ECO:0000256" key="5">
    <source>
        <dbReference type="ARBA" id="ARBA00022592"/>
    </source>
</evidence>
<keyword evidence="7" id="KW-0564">Palmitate</keyword>
<dbReference type="GO" id="GO:0005886">
    <property type="term" value="C:plasma membrane"/>
    <property type="evidence" value="ECO:0007669"/>
    <property type="project" value="UniProtKB-SubCell"/>
</dbReference>
<accession>A0A810QBL5</accession>
<protein>
    <submittedName>
        <fullName evidence="12">Phosphate ABC transporter substrate-binding protein</fullName>
    </submittedName>
</protein>
<evidence type="ECO:0000256" key="3">
    <source>
        <dbReference type="ARBA" id="ARBA00008725"/>
    </source>
</evidence>
<dbReference type="Pfam" id="PF12849">
    <property type="entry name" value="PBP_like_2"/>
    <property type="match status" value="1"/>
</dbReference>
<sequence>MKKVFALLLTLTMTMALLAGCGSDTTSDTTDDAGDTTGDPQETTLSGTVATDGSTSMESVIGVLGEQFMADNSGVTVTYNPTGSGAGIEAVANGSCDIGLASRALKDEEKSGGLTETIVALDGIAVIVNAENAVTDLSLEQIAQIYTGEITDWSGVGGTAGAVAVIGRESGSGTRDGFESITDTEDACVLAQELSSTGAVIEAVRTTPGAIGYASLSAVEGQEGITVLTVGGVAPSEETVLDGSYAIQRPFVFATRTDEALSEAAQAFFDWATSTAANDLIKGAGAVPVAQ</sequence>
<keyword evidence="5" id="KW-0813">Transport</keyword>
<keyword evidence="6 10" id="KW-0732">Signal</keyword>
<evidence type="ECO:0000256" key="10">
    <source>
        <dbReference type="SAM" id="SignalP"/>
    </source>
</evidence>
<dbReference type="EMBL" id="AP023420">
    <property type="protein sequence ID" value="BCK83116.1"/>
    <property type="molecule type" value="Genomic_DNA"/>
</dbReference>
<comment type="similarity">
    <text evidence="3">Belongs to the PstS family.</text>
</comment>
<comment type="function">
    <text evidence="1">Part of the ABC transporter complex PstSACB involved in phosphate import.</text>
</comment>
<keyword evidence="5" id="KW-0592">Phosphate transport</keyword>
<dbReference type="PANTHER" id="PTHR30570:SF1">
    <property type="entry name" value="PHOSPHATE-BINDING PROTEIN PSTS"/>
    <property type="match status" value="1"/>
</dbReference>
<evidence type="ECO:0000256" key="4">
    <source>
        <dbReference type="ARBA" id="ARBA00011529"/>
    </source>
</evidence>
<dbReference type="RefSeq" id="WP_187031672.1">
    <property type="nucleotide sequence ID" value="NZ_AP023420.1"/>
</dbReference>
<dbReference type="Proteomes" id="UP000679848">
    <property type="component" value="Chromosome"/>
</dbReference>
<dbReference type="InterPro" id="IPR050811">
    <property type="entry name" value="Phosphate_ABC_transporter"/>
</dbReference>
<organism evidence="12 13">
    <name type="scientific">Pusillibacter faecalis</name>
    <dbReference type="NCBI Taxonomy" id="2714358"/>
    <lineage>
        <taxon>Bacteria</taxon>
        <taxon>Bacillati</taxon>
        <taxon>Bacillota</taxon>
        <taxon>Clostridia</taxon>
        <taxon>Eubacteriales</taxon>
        <taxon>Oscillospiraceae</taxon>
        <taxon>Pusillibacter</taxon>
    </lineage>
</organism>
<dbReference type="KEGG" id="pfaa:MM59RIKEN_04350"/>
<gene>
    <name evidence="12" type="primary">pstS</name>
    <name evidence="12" type="ORF">MM59RIKEN_04350</name>
</gene>
<evidence type="ECO:0000313" key="13">
    <source>
        <dbReference type="Proteomes" id="UP000679848"/>
    </source>
</evidence>
<keyword evidence="8" id="KW-0449">Lipoprotein</keyword>
<dbReference type="SUPFAM" id="SSF53850">
    <property type="entry name" value="Periplasmic binding protein-like II"/>
    <property type="match status" value="1"/>
</dbReference>
<feature type="domain" description="PBP" evidence="11">
    <location>
        <begin position="41"/>
        <end position="274"/>
    </location>
</feature>
<dbReference type="GO" id="GO:0006817">
    <property type="term" value="P:phosphate ion transport"/>
    <property type="evidence" value="ECO:0007669"/>
    <property type="project" value="UniProtKB-KW"/>
</dbReference>
<dbReference type="CDD" id="cd13653">
    <property type="entry name" value="PBP2_phosphate_like_1"/>
    <property type="match status" value="1"/>
</dbReference>
<feature type="chain" id="PRO_5038541428" evidence="10">
    <location>
        <begin position="20"/>
        <end position="291"/>
    </location>
</feature>
<evidence type="ECO:0000313" key="12">
    <source>
        <dbReference type="EMBL" id="BCK83116.1"/>
    </source>
</evidence>
<dbReference type="Gene3D" id="3.40.190.10">
    <property type="entry name" value="Periplasmic binding protein-like II"/>
    <property type="match status" value="2"/>
</dbReference>
<evidence type="ECO:0000256" key="1">
    <source>
        <dbReference type="ARBA" id="ARBA00002841"/>
    </source>
</evidence>
<evidence type="ECO:0000256" key="6">
    <source>
        <dbReference type="ARBA" id="ARBA00022729"/>
    </source>
</evidence>